<dbReference type="InterPro" id="IPR012147">
    <property type="entry name" value="P_Ac_Bu_trans"/>
</dbReference>
<gene>
    <name evidence="5" type="ORF">ENL21_01815</name>
</gene>
<dbReference type="Proteomes" id="UP000886111">
    <property type="component" value="Unassembled WGS sequence"/>
</dbReference>
<dbReference type="Pfam" id="PF01515">
    <property type="entry name" value="PTA_PTB"/>
    <property type="match status" value="1"/>
</dbReference>
<evidence type="ECO:0000256" key="2">
    <source>
        <dbReference type="ARBA" id="ARBA00022679"/>
    </source>
</evidence>
<dbReference type="SUPFAM" id="SSF53659">
    <property type="entry name" value="Isocitrate/Isopropylmalate dehydrogenase-like"/>
    <property type="match status" value="1"/>
</dbReference>
<accession>A0A7V5H266</accession>
<dbReference type="Gene3D" id="3.40.50.10750">
    <property type="entry name" value="Isocitrate/Isopropylmalate dehydrogenase-like"/>
    <property type="match status" value="1"/>
</dbReference>
<protein>
    <recommendedName>
        <fullName evidence="4">Phosphate acetyl/butaryl transferase domain-containing protein</fullName>
    </recommendedName>
</protein>
<evidence type="ECO:0000256" key="3">
    <source>
        <dbReference type="ARBA" id="ARBA00023315"/>
    </source>
</evidence>
<dbReference type="PANTHER" id="PTHR43356:SF1">
    <property type="entry name" value="PHOSPHATE ACETYLTRANSFERASE EUTD"/>
    <property type="match status" value="1"/>
</dbReference>
<proteinExistence type="inferred from homology"/>
<name>A0A7V5H266_CALAY</name>
<evidence type="ECO:0000256" key="1">
    <source>
        <dbReference type="ARBA" id="ARBA00005656"/>
    </source>
</evidence>
<comment type="similarity">
    <text evidence="1">Belongs to the phosphate acetyltransferase and butyryltransferase family.</text>
</comment>
<dbReference type="AlphaFoldDB" id="A0A7V5H266"/>
<organism evidence="5">
    <name type="scientific">Caldithrix abyssi</name>
    <dbReference type="NCBI Taxonomy" id="187145"/>
    <lineage>
        <taxon>Bacteria</taxon>
        <taxon>Pseudomonadati</taxon>
        <taxon>Calditrichota</taxon>
        <taxon>Calditrichia</taxon>
        <taxon>Calditrichales</taxon>
        <taxon>Calditrichaceae</taxon>
        <taxon>Caldithrix</taxon>
    </lineage>
</organism>
<evidence type="ECO:0000313" key="5">
    <source>
        <dbReference type="EMBL" id="HHE54489.1"/>
    </source>
</evidence>
<dbReference type="EMBL" id="DRTD01000134">
    <property type="protein sequence ID" value="HHE54489.1"/>
    <property type="molecule type" value="Genomic_DNA"/>
</dbReference>
<dbReference type="GO" id="GO:0016746">
    <property type="term" value="F:acyltransferase activity"/>
    <property type="evidence" value="ECO:0007669"/>
    <property type="project" value="UniProtKB-KW"/>
</dbReference>
<dbReference type="InterPro" id="IPR050500">
    <property type="entry name" value="Phos_Acetyltrans/Butyryltrans"/>
</dbReference>
<keyword evidence="3" id="KW-0012">Acyltransferase</keyword>
<reference evidence="5" key="1">
    <citation type="journal article" date="2020" name="mSystems">
        <title>Genome- and Community-Level Interaction Insights into Carbon Utilization and Element Cycling Functions of Hydrothermarchaeota in Hydrothermal Sediment.</title>
        <authorList>
            <person name="Zhou Z."/>
            <person name="Liu Y."/>
            <person name="Xu W."/>
            <person name="Pan J."/>
            <person name="Luo Z.H."/>
            <person name="Li M."/>
        </authorList>
    </citation>
    <scope>NUCLEOTIDE SEQUENCE [LARGE SCALE GENOMIC DNA]</scope>
    <source>
        <strain evidence="5">HyVt-76</strain>
    </source>
</reference>
<evidence type="ECO:0000259" key="4">
    <source>
        <dbReference type="Pfam" id="PF01515"/>
    </source>
</evidence>
<dbReference type="PANTHER" id="PTHR43356">
    <property type="entry name" value="PHOSPHATE ACETYLTRANSFERASE"/>
    <property type="match status" value="1"/>
</dbReference>
<keyword evidence="2" id="KW-0808">Transferase</keyword>
<dbReference type="InterPro" id="IPR042113">
    <property type="entry name" value="P_AcTrfase_dom1"/>
</dbReference>
<dbReference type="InterPro" id="IPR042112">
    <property type="entry name" value="P_AcTrfase_dom2"/>
</dbReference>
<dbReference type="PIRSF" id="PIRSF000428">
    <property type="entry name" value="P_Ac_trans"/>
    <property type="match status" value="1"/>
</dbReference>
<feature type="domain" description="Phosphate acetyl/butaryl transferase" evidence="4">
    <location>
        <begin position="8"/>
        <end position="317"/>
    </location>
</feature>
<sequence length="324" mass="37064">MCMLFDQWMEKIWFKTPIVIFPQPQDVRILKVARRLTDTGLARALLLGNQFEIRSFAETQKIRLNGVSVRKPIHFTSFDHYCRDFRKQFAPEKKIPEIRQQLQQPTLFGLQMLWHQEAQLALLRPQAFKELLSQWSHLLTDGQHMLSSFSLVWHEQEKQLLAFADPYFYPRPTPEQLAEIAITTAKNFQKLSNQTARLAMLSFSTRGSASHPQIEVVRQALTIIRKKTPDLKVEGEIQFDAAFVPEVGRKKAPGNVLNGKANVYIFPSLNAANIGLKIVQTLTPYQTLGPIIQGLKYPVQLIDDTVCEDGLFKQIIVALNLINA</sequence>
<comment type="caution">
    <text evidence="5">The sequence shown here is derived from an EMBL/GenBank/DDBJ whole genome shotgun (WGS) entry which is preliminary data.</text>
</comment>
<dbReference type="InterPro" id="IPR002505">
    <property type="entry name" value="PTA_PTB"/>
</dbReference>
<dbReference type="Gene3D" id="3.40.50.10950">
    <property type="match status" value="1"/>
</dbReference>